<sequence length="22" mass="2492">MSCWSLFSESMILMALDLDPSD</sequence>
<evidence type="ECO:0000313" key="1">
    <source>
        <dbReference type="EMBL" id="MBX40760.1"/>
    </source>
</evidence>
<dbReference type="AlphaFoldDB" id="A0A2P2NEB3"/>
<proteinExistence type="predicted"/>
<reference evidence="1" key="1">
    <citation type="submission" date="2018-02" db="EMBL/GenBank/DDBJ databases">
        <title>Rhizophora mucronata_Transcriptome.</title>
        <authorList>
            <person name="Meera S.P."/>
            <person name="Sreeshan A."/>
            <person name="Augustine A."/>
        </authorList>
    </citation>
    <scope>NUCLEOTIDE SEQUENCE</scope>
    <source>
        <tissue evidence="1">Leaf</tissue>
    </source>
</reference>
<name>A0A2P2NEB3_RHIMU</name>
<accession>A0A2P2NEB3</accession>
<protein>
    <submittedName>
        <fullName evidence="1">Uncharacterized protein</fullName>
    </submittedName>
</protein>
<organism evidence="1">
    <name type="scientific">Rhizophora mucronata</name>
    <name type="common">Asiatic mangrove</name>
    <dbReference type="NCBI Taxonomy" id="61149"/>
    <lineage>
        <taxon>Eukaryota</taxon>
        <taxon>Viridiplantae</taxon>
        <taxon>Streptophyta</taxon>
        <taxon>Embryophyta</taxon>
        <taxon>Tracheophyta</taxon>
        <taxon>Spermatophyta</taxon>
        <taxon>Magnoliopsida</taxon>
        <taxon>eudicotyledons</taxon>
        <taxon>Gunneridae</taxon>
        <taxon>Pentapetalae</taxon>
        <taxon>rosids</taxon>
        <taxon>fabids</taxon>
        <taxon>Malpighiales</taxon>
        <taxon>Rhizophoraceae</taxon>
        <taxon>Rhizophora</taxon>
    </lineage>
</organism>
<dbReference type="EMBL" id="GGEC01060276">
    <property type="protein sequence ID" value="MBX40760.1"/>
    <property type="molecule type" value="Transcribed_RNA"/>
</dbReference>